<dbReference type="Gene3D" id="3.50.4.10">
    <property type="entry name" value="Hepatocyte Growth Factor"/>
    <property type="match status" value="1"/>
</dbReference>
<reference evidence="5" key="1">
    <citation type="submission" date="2021-02" db="EMBL/GenBank/DDBJ databases">
        <authorList>
            <person name="Nowell W R."/>
        </authorList>
    </citation>
    <scope>NUCLEOTIDE SEQUENCE</scope>
</reference>
<dbReference type="PANTHER" id="PTHR34154:SF3">
    <property type="entry name" value="ALKALI-SENSITIVE LINKAGE PROTEIN 1"/>
    <property type="match status" value="1"/>
</dbReference>
<dbReference type="Pfam" id="PF11790">
    <property type="entry name" value="Glyco_hydro_cc"/>
    <property type="match status" value="1"/>
</dbReference>
<evidence type="ECO:0000313" key="5">
    <source>
        <dbReference type="EMBL" id="CAF3738626.1"/>
    </source>
</evidence>
<name>A0A818XFR2_9BILA</name>
<dbReference type="CDD" id="cd01100">
    <property type="entry name" value="APPLE_Factor_XI_like"/>
    <property type="match status" value="1"/>
</dbReference>
<keyword evidence="2" id="KW-0677">Repeat</keyword>
<dbReference type="CDD" id="cd00448">
    <property type="entry name" value="YjgF_YER057c_UK114_family"/>
    <property type="match status" value="1"/>
</dbReference>
<dbReference type="InterPro" id="IPR000177">
    <property type="entry name" value="Apple"/>
</dbReference>
<evidence type="ECO:0000256" key="1">
    <source>
        <dbReference type="ARBA" id="ARBA00010552"/>
    </source>
</evidence>
<dbReference type="Gene3D" id="3.30.1330.40">
    <property type="entry name" value="RutC-like"/>
    <property type="match status" value="1"/>
</dbReference>
<comment type="similarity">
    <text evidence="1">Belongs to the RutC family.</text>
</comment>
<keyword evidence="3" id="KW-1015">Disulfide bond</keyword>
<gene>
    <name evidence="5" type="ORF">OTI717_LOCUS14881</name>
</gene>
<dbReference type="InterPro" id="IPR024655">
    <property type="entry name" value="Asl1_glyco_hydro_catalytic"/>
</dbReference>
<evidence type="ECO:0000259" key="4">
    <source>
        <dbReference type="Pfam" id="PF11790"/>
    </source>
</evidence>
<feature type="domain" description="Asl1-like glycosyl hydrolase catalytic" evidence="4">
    <location>
        <begin position="84"/>
        <end position="320"/>
    </location>
</feature>
<dbReference type="GO" id="GO:0006508">
    <property type="term" value="P:proteolysis"/>
    <property type="evidence" value="ECO:0007669"/>
    <property type="project" value="InterPro"/>
</dbReference>
<dbReference type="Proteomes" id="UP000663823">
    <property type="component" value="Unassembled WGS sequence"/>
</dbReference>
<evidence type="ECO:0000256" key="2">
    <source>
        <dbReference type="ARBA" id="ARBA00022737"/>
    </source>
</evidence>
<dbReference type="InterPro" id="IPR017853">
    <property type="entry name" value="GH"/>
</dbReference>
<dbReference type="GO" id="GO:0005576">
    <property type="term" value="C:extracellular region"/>
    <property type="evidence" value="ECO:0007669"/>
    <property type="project" value="InterPro"/>
</dbReference>
<dbReference type="InterPro" id="IPR035959">
    <property type="entry name" value="RutC-like_sf"/>
</dbReference>
<dbReference type="InterPro" id="IPR053183">
    <property type="entry name" value="ASL1"/>
</dbReference>
<dbReference type="AlphaFoldDB" id="A0A818XFR2"/>
<dbReference type="SUPFAM" id="SSF55298">
    <property type="entry name" value="YjgF-like"/>
    <property type="match status" value="1"/>
</dbReference>
<comment type="caution">
    <text evidence="5">The sequence shown here is derived from an EMBL/GenBank/DDBJ whole genome shotgun (WGS) entry which is preliminary data.</text>
</comment>
<sequence>MACDFNNNDLSSVQTKPELCGPQCAATAGCTHFTWSNWNGGTCWMKKGPISKSDAVPSTDSSMVCGVLSDGPSGGSGSSSKKRGIAWPLENKQDSPNVFAGGKISWVYNWSPYRTDIAGAEFVPMLWSTNKGHDGNQFLNQAKGAKSVLGFNEPERSDQANMSPVEAANAWKQYIEPLRAQGARLCSPAIASTDQGLNWLQQFLNELSKNSGRIDCLALHWYGRGVDNFINWITKVRQQTGNRYPVWVTEFACTSWNANQPVSQQEVNDFMKQSIARLDSLSWVERYAWFGAQRQLDAALGSANCLIASNGQLSDLGRTFVYGYKPILPIKDYTVTRKVIYTQDAPAPVAPFNQGIQINYMLYLTGQIGIDPKTGHMISDNVVDQTHQVLKNLEAVLNAAGSSVDQLAHCLIILTNIEEDYEIVNQIYSQWFKSPEFYPARSSMGVVKLPFNAKVAIECQAYTTKEI</sequence>
<protein>
    <recommendedName>
        <fullName evidence="4">Asl1-like glycosyl hydrolase catalytic domain-containing protein</fullName>
    </recommendedName>
</protein>
<organism evidence="5 6">
    <name type="scientific">Rotaria sordida</name>
    <dbReference type="NCBI Taxonomy" id="392033"/>
    <lineage>
        <taxon>Eukaryota</taxon>
        <taxon>Metazoa</taxon>
        <taxon>Spiralia</taxon>
        <taxon>Gnathifera</taxon>
        <taxon>Rotifera</taxon>
        <taxon>Eurotatoria</taxon>
        <taxon>Bdelloidea</taxon>
        <taxon>Philodinida</taxon>
        <taxon>Philodinidae</taxon>
        <taxon>Rotaria</taxon>
    </lineage>
</organism>
<dbReference type="GO" id="GO:0071966">
    <property type="term" value="P:fungal-type cell wall polysaccharide metabolic process"/>
    <property type="evidence" value="ECO:0007669"/>
    <property type="project" value="TreeGrafter"/>
</dbReference>
<dbReference type="Gene3D" id="3.20.20.80">
    <property type="entry name" value="Glycosidases"/>
    <property type="match status" value="1"/>
</dbReference>
<evidence type="ECO:0000313" key="6">
    <source>
        <dbReference type="Proteomes" id="UP000663823"/>
    </source>
</evidence>
<dbReference type="InterPro" id="IPR006175">
    <property type="entry name" value="YjgF/YER057c/UK114"/>
</dbReference>
<dbReference type="FunFam" id="3.30.1330.40:FF:000001">
    <property type="entry name" value="L-PSP family endoribonuclease"/>
    <property type="match status" value="1"/>
</dbReference>
<evidence type="ECO:0000256" key="3">
    <source>
        <dbReference type="ARBA" id="ARBA00023157"/>
    </source>
</evidence>
<accession>A0A818XFR2</accession>
<dbReference type="Pfam" id="PF01042">
    <property type="entry name" value="Ribonuc_L-PSP"/>
    <property type="match status" value="1"/>
</dbReference>
<dbReference type="EMBL" id="CAJOAX010001703">
    <property type="protein sequence ID" value="CAF3738626.1"/>
    <property type="molecule type" value="Genomic_DNA"/>
</dbReference>
<dbReference type="InterPro" id="IPR006056">
    <property type="entry name" value="RidA"/>
</dbReference>
<dbReference type="SUPFAM" id="SSF51445">
    <property type="entry name" value="(Trans)glycosidases"/>
    <property type="match status" value="1"/>
</dbReference>
<dbReference type="NCBIfam" id="TIGR00004">
    <property type="entry name" value="Rid family detoxifying hydrolase"/>
    <property type="match status" value="1"/>
</dbReference>
<proteinExistence type="inferred from homology"/>
<dbReference type="PANTHER" id="PTHR34154">
    <property type="entry name" value="ALKALI-SENSITIVE LINKAGE PROTEIN 1"/>
    <property type="match status" value="1"/>
</dbReference>